<comment type="caution">
    <text evidence="1">The sequence shown here is derived from an EMBL/GenBank/DDBJ whole genome shotgun (WGS) entry which is preliminary data.</text>
</comment>
<evidence type="ECO:0000313" key="2">
    <source>
        <dbReference type="Proteomes" id="UP001217610"/>
    </source>
</evidence>
<proteinExistence type="predicted"/>
<gene>
    <name evidence="1" type="ORF">M5G25_00305</name>
</gene>
<organism evidence="1 2">
    <name type="scientific">Pseudomonas idahonensis</name>
    <dbReference type="NCBI Taxonomy" id="2942628"/>
    <lineage>
        <taxon>Bacteria</taxon>
        <taxon>Pseudomonadati</taxon>
        <taxon>Pseudomonadota</taxon>
        <taxon>Gammaproteobacteria</taxon>
        <taxon>Pseudomonadales</taxon>
        <taxon>Pseudomonadaceae</taxon>
        <taxon>Pseudomonas</taxon>
    </lineage>
</organism>
<protein>
    <recommendedName>
        <fullName evidence="3">Cysteine-rich KTR</fullName>
    </recommendedName>
</protein>
<sequence>MPIAPQPFTLACQCCSWRKTFLPSSDVLVLNRDWFSHCPTCNTPSPHRRAATLKEALKTRLEQFLTPHG</sequence>
<evidence type="ECO:0008006" key="3">
    <source>
        <dbReference type="Google" id="ProtNLM"/>
    </source>
</evidence>
<reference evidence="1 2" key="1">
    <citation type="submission" date="2022-05" db="EMBL/GenBank/DDBJ databases">
        <title>Novel Pseudomonas spp. Isolated from a Rainbow Trout Aquaculture Facility.</title>
        <authorList>
            <person name="Testerman T."/>
            <person name="Graf J."/>
        </authorList>
    </citation>
    <scope>NUCLEOTIDE SEQUENCE [LARGE SCALE GENOMIC DNA]</scope>
    <source>
        <strain evidence="1 2">ID357</strain>
    </source>
</reference>
<dbReference type="RefSeq" id="WP_273922184.1">
    <property type="nucleotide sequence ID" value="NZ_JAMDGR010000001.1"/>
</dbReference>
<accession>A0ABT5PXP5</accession>
<keyword evidence="2" id="KW-1185">Reference proteome</keyword>
<dbReference type="EMBL" id="JAMDGR010000001">
    <property type="protein sequence ID" value="MDD1146703.1"/>
    <property type="molecule type" value="Genomic_DNA"/>
</dbReference>
<evidence type="ECO:0000313" key="1">
    <source>
        <dbReference type="EMBL" id="MDD1146703.1"/>
    </source>
</evidence>
<dbReference type="Proteomes" id="UP001217610">
    <property type="component" value="Unassembled WGS sequence"/>
</dbReference>
<name>A0ABT5PXP5_9PSED</name>